<dbReference type="Proteomes" id="UP000298663">
    <property type="component" value="Unassembled WGS sequence"/>
</dbReference>
<dbReference type="PANTHER" id="PTHR16560:SF2">
    <property type="entry name" value="ALPHA-2-MACROGLOBULIN RECEPTOR-ASSOCIATED PROTEIN"/>
    <property type="match status" value="1"/>
</dbReference>
<dbReference type="Gene3D" id="1.20.81.10">
    <property type="entry name" value="RAP domain"/>
    <property type="match status" value="3"/>
</dbReference>
<dbReference type="STRING" id="34508.A0A4V6A4B0"/>
<dbReference type="InterPro" id="IPR036744">
    <property type="entry name" value="RAP_sf"/>
</dbReference>
<sequence>MEKLNYVWSKALQHLQDTPRREKLMNELETFDKVYLGAKEQDHHGKTKSEMGTIDRKLELLLERYDLPKALEAFKRKFKSVNEHFYSSENDSILKNEAFEDPRLEKLWVAAKSADFSDGQLRALYQELKVHEQNQGEYEEGLHDHDHREDNDVRNEANGERAAALKEANKGLEENIEHLHNKIVKLKESAFENRKVQELWNTALSNRQFRPEELESIRVELKHFEKQLAKIEFHKEELGIAREIHSDKNQLGRTLLTVSRRNRPVWSGS</sequence>
<organism evidence="3 4">
    <name type="scientific">Steinernema carpocapsae</name>
    <name type="common">Entomopathogenic nematode</name>
    <dbReference type="NCBI Taxonomy" id="34508"/>
    <lineage>
        <taxon>Eukaryota</taxon>
        <taxon>Metazoa</taxon>
        <taxon>Ecdysozoa</taxon>
        <taxon>Nematoda</taxon>
        <taxon>Chromadorea</taxon>
        <taxon>Rhabditida</taxon>
        <taxon>Tylenchina</taxon>
        <taxon>Panagrolaimomorpha</taxon>
        <taxon>Strongyloidoidea</taxon>
        <taxon>Steinernematidae</taxon>
        <taxon>Steinernema</taxon>
    </lineage>
</organism>
<dbReference type="OrthoDB" id="5817428at2759"/>
<keyword evidence="1" id="KW-0175">Coiled coil</keyword>
<reference evidence="3 4" key="2">
    <citation type="journal article" date="2019" name="G3 (Bethesda)">
        <title>Hybrid Assembly of the Genome of the Entomopathogenic Nematode Steinernema carpocapsae Identifies the X-Chromosome.</title>
        <authorList>
            <person name="Serra L."/>
            <person name="Macchietto M."/>
            <person name="Macias-Munoz A."/>
            <person name="McGill C.J."/>
            <person name="Rodriguez I.M."/>
            <person name="Rodriguez B."/>
            <person name="Murad R."/>
            <person name="Mortazavi A."/>
        </authorList>
    </citation>
    <scope>NUCLEOTIDE SEQUENCE [LARGE SCALE GENOMIC DNA]</scope>
    <source>
        <strain evidence="3 4">ALL</strain>
    </source>
</reference>
<reference evidence="3 4" key="1">
    <citation type="journal article" date="2015" name="Genome Biol.">
        <title>Comparative genomics of Steinernema reveals deeply conserved gene regulatory networks.</title>
        <authorList>
            <person name="Dillman A.R."/>
            <person name="Macchietto M."/>
            <person name="Porter C.F."/>
            <person name="Rogers A."/>
            <person name="Williams B."/>
            <person name="Antoshechkin I."/>
            <person name="Lee M.M."/>
            <person name="Goodwin Z."/>
            <person name="Lu X."/>
            <person name="Lewis E.E."/>
            <person name="Goodrich-Blair H."/>
            <person name="Stock S.P."/>
            <person name="Adams B.J."/>
            <person name="Sternberg P.W."/>
            <person name="Mortazavi A."/>
        </authorList>
    </citation>
    <scope>NUCLEOTIDE SEQUENCE [LARGE SCALE GENOMIC DNA]</scope>
    <source>
        <strain evidence="3 4">ALL</strain>
    </source>
</reference>
<feature type="coiled-coil region" evidence="1">
    <location>
        <begin position="155"/>
        <end position="189"/>
    </location>
</feature>
<evidence type="ECO:0000313" key="4">
    <source>
        <dbReference type="Proteomes" id="UP000298663"/>
    </source>
</evidence>
<evidence type="ECO:0000313" key="3">
    <source>
        <dbReference type="EMBL" id="TKR86355.1"/>
    </source>
</evidence>
<dbReference type="SUPFAM" id="SSF47045">
    <property type="entry name" value="RAP domain-like"/>
    <property type="match status" value="3"/>
</dbReference>
<dbReference type="PANTHER" id="PTHR16560">
    <property type="entry name" value="ALPHA-2-MACROGLOBULIN RECEPTOR-ASSOCIATED PROTEIN"/>
    <property type="match status" value="1"/>
</dbReference>
<feature type="domain" description="Alpha-2-macroglobulin RAP C-terminal" evidence="2">
    <location>
        <begin position="99"/>
        <end position="254"/>
    </location>
</feature>
<dbReference type="EMBL" id="AZBU02000003">
    <property type="protein sequence ID" value="TKR86355.1"/>
    <property type="molecule type" value="Genomic_DNA"/>
</dbReference>
<dbReference type="GO" id="GO:0050750">
    <property type="term" value="F:low-density lipoprotein particle receptor binding"/>
    <property type="evidence" value="ECO:0007669"/>
    <property type="project" value="InterPro"/>
</dbReference>
<name>A0A4V6A4B0_STECR</name>
<dbReference type="GO" id="GO:0048019">
    <property type="term" value="F:receptor antagonist activity"/>
    <property type="evidence" value="ECO:0007669"/>
    <property type="project" value="InterPro"/>
</dbReference>
<evidence type="ECO:0000256" key="1">
    <source>
        <dbReference type="SAM" id="Coils"/>
    </source>
</evidence>
<proteinExistence type="predicted"/>
<evidence type="ECO:0000259" key="2">
    <source>
        <dbReference type="Pfam" id="PF06401"/>
    </source>
</evidence>
<dbReference type="AlphaFoldDB" id="A0A4V6A4B0"/>
<comment type="caution">
    <text evidence="3">The sequence shown here is derived from an EMBL/GenBank/DDBJ whole genome shotgun (WGS) entry which is preliminary data.</text>
</comment>
<accession>A0A4V6A4B0</accession>
<dbReference type="GO" id="GO:0005783">
    <property type="term" value="C:endoplasmic reticulum"/>
    <property type="evidence" value="ECO:0007669"/>
    <property type="project" value="InterPro"/>
</dbReference>
<keyword evidence="4" id="KW-1185">Reference proteome</keyword>
<dbReference type="Pfam" id="PF06401">
    <property type="entry name" value="Alpha-2-MRAP_C"/>
    <property type="match status" value="1"/>
</dbReference>
<gene>
    <name evidence="3" type="ORF">L596_010962</name>
</gene>
<dbReference type="InterPro" id="IPR038003">
    <property type="entry name" value="A2-macroglobuin_RAP"/>
</dbReference>
<dbReference type="GO" id="GO:0048259">
    <property type="term" value="P:regulation of receptor-mediated endocytosis"/>
    <property type="evidence" value="ECO:0007669"/>
    <property type="project" value="TreeGrafter"/>
</dbReference>
<dbReference type="InterPro" id="IPR010483">
    <property type="entry name" value="Alpha_2_MRAP_C"/>
</dbReference>
<dbReference type="GO" id="GO:0008201">
    <property type="term" value="F:heparin binding"/>
    <property type="evidence" value="ECO:0007669"/>
    <property type="project" value="InterPro"/>
</dbReference>
<protein>
    <recommendedName>
        <fullName evidence="2">Alpha-2-macroglobulin RAP C-terminal domain-containing protein</fullName>
    </recommendedName>
</protein>